<feature type="transmembrane region" description="Helical" evidence="6">
    <location>
        <begin position="258"/>
        <end position="277"/>
    </location>
</feature>
<dbReference type="AlphaFoldDB" id="A0A238YLM9"/>
<dbReference type="PANTHER" id="PTHR37422:SF13">
    <property type="entry name" value="LIPOPOLYSACCHARIDE BIOSYNTHESIS PROTEIN PA4999-RELATED"/>
    <property type="match status" value="1"/>
</dbReference>
<dbReference type="PANTHER" id="PTHR37422">
    <property type="entry name" value="TEICHURONIC ACID BIOSYNTHESIS PROTEIN TUAE"/>
    <property type="match status" value="1"/>
</dbReference>
<dbReference type="GO" id="GO:0016874">
    <property type="term" value="F:ligase activity"/>
    <property type="evidence" value="ECO:0007669"/>
    <property type="project" value="UniProtKB-KW"/>
</dbReference>
<reference evidence="8 9" key="1">
    <citation type="submission" date="2017-06" db="EMBL/GenBank/DDBJ databases">
        <authorList>
            <person name="Kim H.J."/>
            <person name="Triplett B.A."/>
        </authorList>
    </citation>
    <scope>NUCLEOTIDE SEQUENCE [LARGE SCALE GENOMIC DNA]</scope>
    <source>
        <strain evidence="8 9">DSM 29052</strain>
    </source>
</reference>
<dbReference type="GO" id="GO:0016020">
    <property type="term" value="C:membrane"/>
    <property type="evidence" value="ECO:0007669"/>
    <property type="project" value="UniProtKB-SubCell"/>
</dbReference>
<feature type="transmembrane region" description="Helical" evidence="6">
    <location>
        <begin position="73"/>
        <end position="93"/>
    </location>
</feature>
<keyword evidence="3 6" id="KW-1133">Transmembrane helix</keyword>
<feature type="transmembrane region" description="Helical" evidence="6">
    <location>
        <begin position="23"/>
        <end position="42"/>
    </location>
</feature>
<keyword evidence="8" id="KW-0436">Ligase</keyword>
<feature type="domain" description="O-antigen ligase-related" evidence="7">
    <location>
        <begin position="220"/>
        <end position="354"/>
    </location>
</feature>
<feature type="transmembrane region" description="Helical" evidence="6">
    <location>
        <begin position="48"/>
        <end position="66"/>
    </location>
</feature>
<dbReference type="InterPro" id="IPR051533">
    <property type="entry name" value="WaaL-like"/>
</dbReference>
<feature type="transmembrane region" description="Helical" evidence="6">
    <location>
        <begin position="187"/>
        <end position="208"/>
    </location>
</feature>
<dbReference type="RefSeq" id="WP_089272654.1">
    <property type="nucleotide sequence ID" value="NZ_FZNN01000018.1"/>
</dbReference>
<evidence type="ECO:0000256" key="4">
    <source>
        <dbReference type="ARBA" id="ARBA00023136"/>
    </source>
</evidence>
<keyword evidence="9" id="KW-1185">Reference proteome</keyword>
<feature type="transmembrane region" description="Helical" evidence="6">
    <location>
        <begin position="382"/>
        <end position="400"/>
    </location>
</feature>
<feature type="region of interest" description="Disordered" evidence="5">
    <location>
        <begin position="427"/>
        <end position="469"/>
    </location>
</feature>
<evidence type="ECO:0000256" key="3">
    <source>
        <dbReference type="ARBA" id="ARBA00022989"/>
    </source>
</evidence>
<feature type="transmembrane region" description="Helical" evidence="6">
    <location>
        <begin position="129"/>
        <end position="147"/>
    </location>
</feature>
<evidence type="ECO:0000313" key="8">
    <source>
        <dbReference type="EMBL" id="SNR71950.1"/>
    </source>
</evidence>
<feature type="compositionally biased region" description="Basic and acidic residues" evidence="5">
    <location>
        <begin position="427"/>
        <end position="439"/>
    </location>
</feature>
<gene>
    <name evidence="8" type="ORF">SAMN06265370_11820</name>
</gene>
<name>A0A238YLM9_9RHOB</name>
<dbReference type="Proteomes" id="UP000198417">
    <property type="component" value="Unassembled WGS sequence"/>
</dbReference>
<dbReference type="InterPro" id="IPR007016">
    <property type="entry name" value="O-antigen_ligase-rel_domated"/>
</dbReference>
<dbReference type="Pfam" id="PF04932">
    <property type="entry name" value="Wzy_C"/>
    <property type="match status" value="1"/>
</dbReference>
<sequence length="469" mass="52670">MAIAENLAGARKLPLTAGLQTRLPWQALVYLLCVVTPIWFNLGPLKLSVLRLFLLVMVLPLTFQLLSGRFGRVLVTDILMFLHIMWATVALAVNNPEQVVTQIGSVGVEFIGGYVVARAYVRTPEAFLALCRWIVLIIMCLTPFAVYETLTGHPPLIQMIRALPGIDSVTIGHQEKRLNLHRVQATFAHPIHFGLFCSVSVALTFVALKDVMSTPARWFLALLSGATGFLALSSGALLAIALQVALIAWATVFDRIRWRWWLLLGLFALAWVVIDILSNRTPLQVFMSYATFSAHNAYWRSIIFEWGMKSVWAHPVYGIGLNEWERPHFMHSGSMDNFWLVMAVRYGIPGFLFLAVGYALAVFRIMRRNFDDDPILSHIRRAWVFTFLGLSFTLFTVHVWATIYSFVFFMFGAGIWLITIPAGAHKDADPDESPRDPVPREGGGSRFSRSPIITPAYRARSAQTVTDTE</sequence>
<organism evidence="8 9">
    <name type="scientific">Puniceibacterium sediminis</name>
    <dbReference type="NCBI Taxonomy" id="1608407"/>
    <lineage>
        <taxon>Bacteria</taxon>
        <taxon>Pseudomonadati</taxon>
        <taxon>Pseudomonadota</taxon>
        <taxon>Alphaproteobacteria</taxon>
        <taxon>Rhodobacterales</taxon>
        <taxon>Paracoccaceae</taxon>
        <taxon>Puniceibacterium</taxon>
    </lineage>
</organism>
<keyword evidence="2 6" id="KW-0812">Transmembrane</keyword>
<evidence type="ECO:0000256" key="1">
    <source>
        <dbReference type="ARBA" id="ARBA00004141"/>
    </source>
</evidence>
<feature type="transmembrane region" description="Helical" evidence="6">
    <location>
        <begin position="99"/>
        <end position="117"/>
    </location>
</feature>
<accession>A0A238YLM9</accession>
<dbReference type="EMBL" id="FZNN01000018">
    <property type="protein sequence ID" value="SNR71950.1"/>
    <property type="molecule type" value="Genomic_DNA"/>
</dbReference>
<keyword evidence="4 6" id="KW-0472">Membrane</keyword>
<feature type="transmembrane region" description="Helical" evidence="6">
    <location>
        <begin position="220"/>
        <end position="252"/>
    </location>
</feature>
<evidence type="ECO:0000256" key="2">
    <source>
        <dbReference type="ARBA" id="ARBA00022692"/>
    </source>
</evidence>
<evidence type="ECO:0000313" key="9">
    <source>
        <dbReference type="Proteomes" id="UP000198417"/>
    </source>
</evidence>
<evidence type="ECO:0000256" key="6">
    <source>
        <dbReference type="SAM" id="Phobius"/>
    </source>
</evidence>
<comment type="subcellular location">
    <subcellularLocation>
        <location evidence="1">Membrane</location>
        <topology evidence="1">Multi-pass membrane protein</topology>
    </subcellularLocation>
</comment>
<evidence type="ECO:0000259" key="7">
    <source>
        <dbReference type="Pfam" id="PF04932"/>
    </source>
</evidence>
<feature type="transmembrane region" description="Helical" evidence="6">
    <location>
        <begin position="337"/>
        <end position="361"/>
    </location>
</feature>
<protein>
    <submittedName>
        <fullName evidence="8">O-Antigen ligase</fullName>
    </submittedName>
</protein>
<evidence type="ECO:0000256" key="5">
    <source>
        <dbReference type="SAM" id="MobiDB-lite"/>
    </source>
</evidence>
<proteinExistence type="predicted"/>